<protein>
    <submittedName>
        <fullName evidence="2">Protein N-acetyltransferase, RimJ/RimL family</fullName>
    </submittedName>
</protein>
<dbReference type="OrthoDB" id="336415at2"/>
<dbReference type="CDD" id="cd04301">
    <property type="entry name" value="NAT_SF"/>
    <property type="match status" value="1"/>
</dbReference>
<dbReference type="Proteomes" id="UP000199110">
    <property type="component" value="Unassembled WGS sequence"/>
</dbReference>
<dbReference type="AlphaFoldDB" id="A0A1I3GY59"/>
<dbReference type="STRING" id="390807.SAMN04488095_0378"/>
<dbReference type="InterPro" id="IPR016181">
    <property type="entry name" value="Acyl_CoA_acyltransferase"/>
</dbReference>
<dbReference type="PANTHER" id="PTHR43415">
    <property type="entry name" value="SPERMIDINE N(1)-ACETYLTRANSFERASE"/>
    <property type="match status" value="1"/>
</dbReference>
<keyword evidence="2" id="KW-0808">Transferase</keyword>
<organism evidence="2 3">
    <name type="scientific">Jannaschia pohangensis</name>
    <dbReference type="NCBI Taxonomy" id="390807"/>
    <lineage>
        <taxon>Bacteria</taxon>
        <taxon>Pseudomonadati</taxon>
        <taxon>Pseudomonadota</taxon>
        <taxon>Alphaproteobacteria</taxon>
        <taxon>Rhodobacterales</taxon>
        <taxon>Roseobacteraceae</taxon>
        <taxon>Jannaschia</taxon>
    </lineage>
</organism>
<dbReference type="RefSeq" id="WP_092776552.1">
    <property type="nucleotide sequence ID" value="NZ_FORA01000001.1"/>
</dbReference>
<dbReference type="InterPro" id="IPR000182">
    <property type="entry name" value="GNAT_dom"/>
</dbReference>
<proteinExistence type="predicted"/>
<name>A0A1I3GY59_9RHOB</name>
<dbReference type="EMBL" id="FORA01000001">
    <property type="protein sequence ID" value="SFI28321.1"/>
    <property type="molecule type" value="Genomic_DNA"/>
</dbReference>
<keyword evidence="3" id="KW-1185">Reference proteome</keyword>
<gene>
    <name evidence="2" type="ORF">SAMN04488095_0378</name>
</gene>
<sequence length="189" mass="20565">MTGESEALGALPEMTGPRLHLRAPCDADATARMALGYDPTILRAYGAEVADQASYTEARAQSWLAEQRQAMAWMITIDGRLLGTVRLHSHVQADRRAQIAIGLLDSANLGHGYGTEAMRLVLDHAFDGMGLNRVSLRVLADNARAIRCYTRLGFVTEGRERQSARVPGGWQDDLIMGLLASEWSAQGDA</sequence>
<accession>A0A1I3GY59</accession>
<dbReference type="Gene3D" id="3.40.630.30">
    <property type="match status" value="1"/>
</dbReference>
<dbReference type="PANTHER" id="PTHR43415:SF3">
    <property type="entry name" value="GNAT-FAMILY ACETYLTRANSFERASE"/>
    <property type="match status" value="1"/>
</dbReference>
<reference evidence="2 3" key="1">
    <citation type="submission" date="2016-10" db="EMBL/GenBank/DDBJ databases">
        <authorList>
            <person name="de Groot N.N."/>
        </authorList>
    </citation>
    <scope>NUCLEOTIDE SEQUENCE [LARGE SCALE GENOMIC DNA]</scope>
    <source>
        <strain evidence="2 3">DSM 19073</strain>
    </source>
</reference>
<evidence type="ECO:0000313" key="2">
    <source>
        <dbReference type="EMBL" id="SFI28321.1"/>
    </source>
</evidence>
<dbReference type="PROSITE" id="PS51186">
    <property type="entry name" value="GNAT"/>
    <property type="match status" value="1"/>
</dbReference>
<evidence type="ECO:0000259" key="1">
    <source>
        <dbReference type="PROSITE" id="PS51186"/>
    </source>
</evidence>
<dbReference type="SUPFAM" id="SSF55729">
    <property type="entry name" value="Acyl-CoA N-acyltransferases (Nat)"/>
    <property type="match status" value="1"/>
</dbReference>
<evidence type="ECO:0000313" key="3">
    <source>
        <dbReference type="Proteomes" id="UP000199110"/>
    </source>
</evidence>
<feature type="domain" description="N-acetyltransferase" evidence="1">
    <location>
        <begin position="17"/>
        <end position="181"/>
    </location>
</feature>
<dbReference type="GO" id="GO:0016747">
    <property type="term" value="F:acyltransferase activity, transferring groups other than amino-acyl groups"/>
    <property type="evidence" value="ECO:0007669"/>
    <property type="project" value="InterPro"/>
</dbReference>
<dbReference type="Pfam" id="PF13302">
    <property type="entry name" value="Acetyltransf_3"/>
    <property type="match status" value="1"/>
</dbReference>